<evidence type="ECO:0000256" key="1">
    <source>
        <dbReference type="ARBA" id="ARBA00004651"/>
    </source>
</evidence>
<sequence>MKVFRSVHPLYLLAFAIVLGTIFCAVMAPWISPYNPTEVNTEEILEWSSYKHWLGTDALGRDILSRMIYGARTSVVFATVAACCTMLVGLILGMIGGYYGGRIDQGIQALVSLFQGLPGMSFMIAIAAVLPENDARLIIAVTITSWTGFSRIVRSEVIHLRNENYIIGIKSLGAGNSYILRRYILPNIFPLIVVLLTLRIGTSLLSASALSYLGLGVAPPIADWGVMISDARTYFRSYPLMILAPGMAITLFCMSINLIGDFLREHLQLSNAGERKML</sequence>
<dbReference type="InterPro" id="IPR035906">
    <property type="entry name" value="MetI-like_sf"/>
</dbReference>
<keyword evidence="2 7" id="KW-0813">Transport</keyword>
<dbReference type="Pfam" id="PF00528">
    <property type="entry name" value="BPD_transp_1"/>
    <property type="match status" value="1"/>
</dbReference>
<dbReference type="PANTHER" id="PTHR43386">
    <property type="entry name" value="OLIGOPEPTIDE TRANSPORT SYSTEM PERMEASE PROTEIN APPC"/>
    <property type="match status" value="1"/>
</dbReference>
<comment type="caution">
    <text evidence="9">The sequence shown here is derived from an EMBL/GenBank/DDBJ whole genome shotgun (WGS) entry which is preliminary data.</text>
</comment>
<evidence type="ECO:0000256" key="3">
    <source>
        <dbReference type="ARBA" id="ARBA00022475"/>
    </source>
</evidence>
<keyword evidence="5 7" id="KW-1133">Transmembrane helix</keyword>
<dbReference type="RefSeq" id="WP_127008495.1">
    <property type="nucleotide sequence ID" value="NZ_CAUBPY010000002.1"/>
</dbReference>
<comment type="similarity">
    <text evidence="7">Belongs to the binding-protein-dependent transport system permease family.</text>
</comment>
<feature type="transmembrane region" description="Helical" evidence="7">
    <location>
        <begin position="188"/>
        <end position="218"/>
    </location>
</feature>
<gene>
    <name evidence="9" type="ORF">F8R14_02875</name>
</gene>
<dbReference type="Gene3D" id="1.10.3720.10">
    <property type="entry name" value="MetI-like"/>
    <property type="match status" value="1"/>
</dbReference>
<dbReference type="GO" id="GO:0005886">
    <property type="term" value="C:plasma membrane"/>
    <property type="evidence" value="ECO:0007669"/>
    <property type="project" value="UniProtKB-SubCell"/>
</dbReference>
<evidence type="ECO:0000256" key="6">
    <source>
        <dbReference type="ARBA" id="ARBA00023136"/>
    </source>
</evidence>
<feature type="transmembrane region" description="Helical" evidence="7">
    <location>
        <begin position="75"/>
        <end position="98"/>
    </location>
</feature>
<evidence type="ECO:0000256" key="7">
    <source>
        <dbReference type="RuleBase" id="RU363032"/>
    </source>
</evidence>
<dbReference type="CDD" id="cd06261">
    <property type="entry name" value="TM_PBP2"/>
    <property type="match status" value="1"/>
</dbReference>
<dbReference type="PROSITE" id="PS50928">
    <property type="entry name" value="ABC_TM1"/>
    <property type="match status" value="1"/>
</dbReference>
<reference evidence="9 10" key="1">
    <citation type="submission" date="2019-09" db="EMBL/GenBank/DDBJ databases">
        <title>Draft genome sequence of 3 type strains from the CCUG.</title>
        <authorList>
            <person name="Pineiro-Iglesias B."/>
            <person name="Tunovic T."/>
            <person name="Unosson C."/>
            <person name="Inganas E."/>
            <person name="Ohlen M."/>
            <person name="Cardew S."/>
            <person name="Jensie-Markopoulos S."/>
            <person name="Salva-Serra F."/>
            <person name="Jaen-Luchoro D."/>
            <person name="Karlsson R."/>
            <person name="Svensson-Stadler L."/>
            <person name="Chun J."/>
            <person name="Moore E."/>
        </authorList>
    </citation>
    <scope>NUCLEOTIDE SEQUENCE [LARGE SCALE GENOMIC DNA]</scope>
    <source>
        <strain evidence="9 10">CCUG 65427</strain>
    </source>
</reference>
<dbReference type="PANTHER" id="PTHR43386:SF1">
    <property type="entry name" value="D,D-DIPEPTIDE TRANSPORT SYSTEM PERMEASE PROTEIN DDPC-RELATED"/>
    <property type="match status" value="1"/>
</dbReference>
<protein>
    <submittedName>
        <fullName evidence="9">ABC transporter permease</fullName>
    </submittedName>
</protein>
<evidence type="ECO:0000256" key="5">
    <source>
        <dbReference type="ARBA" id="ARBA00022989"/>
    </source>
</evidence>
<dbReference type="EMBL" id="WBKH01000003">
    <property type="protein sequence ID" value="KAB1479116.1"/>
    <property type="molecule type" value="Genomic_DNA"/>
</dbReference>
<feature type="transmembrane region" description="Helical" evidence="7">
    <location>
        <begin position="12"/>
        <end position="31"/>
    </location>
</feature>
<organism evidence="9 10">
    <name type="scientific">Veillonella seminalis</name>
    <dbReference type="NCBI Taxonomy" id="1502943"/>
    <lineage>
        <taxon>Bacteria</taxon>
        <taxon>Bacillati</taxon>
        <taxon>Bacillota</taxon>
        <taxon>Negativicutes</taxon>
        <taxon>Veillonellales</taxon>
        <taxon>Veillonellaceae</taxon>
        <taxon>Veillonella</taxon>
    </lineage>
</organism>
<evidence type="ECO:0000256" key="4">
    <source>
        <dbReference type="ARBA" id="ARBA00022692"/>
    </source>
</evidence>
<accession>A0A833CCA2</accession>
<evidence type="ECO:0000313" key="10">
    <source>
        <dbReference type="Proteomes" id="UP000434554"/>
    </source>
</evidence>
<evidence type="ECO:0000256" key="2">
    <source>
        <dbReference type="ARBA" id="ARBA00022448"/>
    </source>
</evidence>
<keyword evidence="4 7" id="KW-0812">Transmembrane</keyword>
<feature type="transmembrane region" description="Helical" evidence="7">
    <location>
        <begin position="110"/>
        <end position="129"/>
    </location>
</feature>
<feature type="transmembrane region" description="Helical" evidence="7">
    <location>
        <begin position="238"/>
        <end position="259"/>
    </location>
</feature>
<keyword evidence="3" id="KW-1003">Cell membrane</keyword>
<keyword evidence="6 7" id="KW-0472">Membrane</keyword>
<dbReference type="SUPFAM" id="SSF161098">
    <property type="entry name" value="MetI-like"/>
    <property type="match status" value="1"/>
</dbReference>
<evidence type="ECO:0000259" key="8">
    <source>
        <dbReference type="PROSITE" id="PS50928"/>
    </source>
</evidence>
<dbReference type="InterPro" id="IPR050366">
    <property type="entry name" value="BP-dependent_transpt_permease"/>
</dbReference>
<name>A0A833CCA2_9FIRM</name>
<evidence type="ECO:0000313" key="9">
    <source>
        <dbReference type="EMBL" id="KAB1479116.1"/>
    </source>
</evidence>
<dbReference type="GeneID" id="83055760"/>
<dbReference type="InterPro" id="IPR000515">
    <property type="entry name" value="MetI-like"/>
</dbReference>
<dbReference type="GO" id="GO:0055085">
    <property type="term" value="P:transmembrane transport"/>
    <property type="evidence" value="ECO:0007669"/>
    <property type="project" value="InterPro"/>
</dbReference>
<feature type="domain" description="ABC transmembrane type-1" evidence="8">
    <location>
        <begin position="71"/>
        <end position="260"/>
    </location>
</feature>
<comment type="subcellular location">
    <subcellularLocation>
        <location evidence="1 7">Cell membrane</location>
        <topology evidence="1 7">Multi-pass membrane protein</topology>
    </subcellularLocation>
</comment>
<dbReference type="Proteomes" id="UP000434554">
    <property type="component" value="Unassembled WGS sequence"/>
</dbReference>
<proteinExistence type="inferred from homology"/>
<dbReference type="AlphaFoldDB" id="A0A833CCA2"/>